<evidence type="ECO:0000259" key="6">
    <source>
        <dbReference type="SMART" id="SM00226"/>
    </source>
</evidence>
<name>A0A5C1NGL5_9GAMM</name>
<reference evidence="7" key="1">
    <citation type="submission" date="2021-02" db="EMBL/GenBank/DDBJ databases">
        <title>Strain Y2R2, a novel species of the genus Halomonas.</title>
        <authorList>
            <person name="Huang H."/>
        </authorList>
    </citation>
    <scope>NUCLEOTIDE SEQUENCE</scope>
    <source>
        <strain evidence="7">Y2R2</strain>
    </source>
</reference>
<comment type="similarity">
    <text evidence="1">Belongs to the low molecular weight phosphotyrosine protein phosphatase family.</text>
</comment>
<protein>
    <recommendedName>
        <fullName evidence="2">protein-tyrosine-phosphatase</fullName>
        <ecNumber evidence="2">3.1.3.48</ecNumber>
    </recommendedName>
</protein>
<dbReference type="PANTHER" id="PTHR11717:SF7">
    <property type="entry name" value="LOW MOLECULAR WEIGHT PHOSPHOTYROSINE PROTEIN PHOSPHATASE"/>
    <property type="match status" value="1"/>
</dbReference>
<evidence type="ECO:0000256" key="1">
    <source>
        <dbReference type="ARBA" id="ARBA00011063"/>
    </source>
</evidence>
<accession>A0A5C1NGL5</accession>
<dbReference type="OrthoDB" id="9784339at2"/>
<keyword evidence="3" id="KW-0378">Hydrolase</keyword>
<feature type="active site" description="Nucleophile" evidence="5">
    <location>
        <position position="13"/>
    </location>
</feature>
<dbReference type="EC" id="3.1.3.48" evidence="2"/>
<evidence type="ECO:0000256" key="2">
    <source>
        <dbReference type="ARBA" id="ARBA00013064"/>
    </source>
</evidence>
<dbReference type="InterPro" id="IPR023485">
    <property type="entry name" value="Ptyr_pPase"/>
</dbReference>
<feature type="active site" description="Nucleophile" evidence="5">
    <location>
        <position position="7"/>
    </location>
</feature>
<keyword evidence="8" id="KW-1185">Reference proteome</keyword>
<keyword evidence="4" id="KW-0904">Protein phosphatase</keyword>
<dbReference type="PRINTS" id="PR00719">
    <property type="entry name" value="LMWPTPASE"/>
</dbReference>
<gene>
    <name evidence="7" type="ORF">E4T21_07310</name>
</gene>
<evidence type="ECO:0000256" key="3">
    <source>
        <dbReference type="ARBA" id="ARBA00022801"/>
    </source>
</evidence>
<dbReference type="GO" id="GO:0004725">
    <property type="term" value="F:protein tyrosine phosphatase activity"/>
    <property type="evidence" value="ECO:0007669"/>
    <property type="project" value="UniProtKB-EC"/>
</dbReference>
<evidence type="ECO:0000256" key="4">
    <source>
        <dbReference type="ARBA" id="ARBA00022912"/>
    </source>
</evidence>
<evidence type="ECO:0000256" key="5">
    <source>
        <dbReference type="PIRSR" id="PIRSR617867-1"/>
    </source>
</evidence>
<dbReference type="KEGG" id="hbh:E4T21_07310"/>
<proteinExistence type="inferred from homology"/>
<dbReference type="AlphaFoldDB" id="A0A5C1NGL5"/>
<dbReference type="Pfam" id="PF01451">
    <property type="entry name" value="LMWPc"/>
    <property type="match status" value="1"/>
</dbReference>
<dbReference type="Gene3D" id="3.40.50.2300">
    <property type="match status" value="1"/>
</dbReference>
<evidence type="ECO:0000313" key="7">
    <source>
        <dbReference type="EMBL" id="QEM81365.1"/>
    </source>
</evidence>
<dbReference type="SUPFAM" id="SSF52788">
    <property type="entry name" value="Phosphotyrosine protein phosphatases I"/>
    <property type="match status" value="1"/>
</dbReference>
<sequence length="162" mass="17465">MRVLFVCLGNICRSPTAEGVLRHKLEVAGLADQVEVDSCGTGAWHVGSAPDYRAQNAAKARGIDISGLRGRQLADSDFERCDYMLAMDGDNLAGIERLKPSGCKAHVALFMAFAGEPNGDVPDPYYEGGFDRVYAMIESAADGLVTELRRRLAEPTARGTSR</sequence>
<evidence type="ECO:0000313" key="8">
    <source>
        <dbReference type="Proteomes" id="UP000324285"/>
    </source>
</evidence>
<feature type="active site" description="Proton donor" evidence="5">
    <location>
        <position position="123"/>
    </location>
</feature>
<dbReference type="EMBL" id="CP038437">
    <property type="protein sequence ID" value="QEM81365.1"/>
    <property type="molecule type" value="Genomic_DNA"/>
</dbReference>
<dbReference type="CDD" id="cd16343">
    <property type="entry name" value="LMWPTP"/>
    <property type="match status" value="1"/>
</dbReference>
<dbReference type="InterPro" id="IPR036196">
    <property type="entry name" value="Ptyr_pPase_sf"/>
</dbReference>
<dbReference type="Proteomes" id="UP000324285">
    <property type="component" value="Chromosome"/>
</dbReference>
<dbReference type="InterPro" id="IPR017867">
    <property type="entry name" value="Tyr_phospatase_low_mol_wt"/>
</dbReference>
<dbReference type="RefSeq" id="WP_149284379.1">
    <property type="nucleotide sequence ID" value="NZ_CP038437.2"/>
</dbReference>
<dbReference type="InterPro" id="IPR050438">
    <property type="entry name" value="LMW_PTPase"/>
</dbReference>
<dbReference type="PANTHER" id="PTHR11717">
    <property type="entry name" value="LOW MOLECULAR WEIGHT PROTEIN TYROSINE PHOSPHATASE"/>
    <property type="match status" value="1"/>
</dbReference>
<feature type="domain" description="Phosphotyrosine protein phosphatase I" evidence="6">
    <location>
        <begin position="1"/>
        <end position="147"/>
    </location>
</feature>
<organism evidence="7 8">
    <name type="scientific">Halomonas binhaiensis</name>
    <dbReference type="NCBI Taxonomy" id="2562282"/>
    <lineage>
        <taxon>Bacteria</taxon>
        <taxon>Pseudomonadati</taxon>
        <taxon>Pseudomonadota</taxon>
        <taxon>Gammaproteobacteria</taxon>
        <taxon>Oceanospirillales</taxon>
        <taxon>Halomonadaceae</taxon>
        <taxon>Halomonas</taxon>
    </lineage>
</organism>
<dbReference type="SMART" id="SM00226">
    <property type="entry name" value="LMWPc"/>
    <property type="match status" value="1"/>
</dbReference>